<accession>A0A364V7N5</accession>
<protein>
    <submittedName>
        <fullName evidence="1">Uncharacterized protein</fullName>
    </submittedName>
</protein>
<organism evidence="1 2">
    <name type="scientific">Corynebacterium heidelbergense</name>
    <dbReference type="NCBI Taxonomy" id="2055947"/>
    <lineage>
        <taxon>Bacteria</taxon>
        <taxon>Bacillati</taxon>
        <taxon>Actinomycetota</taxon>
        <taxon>Actinomycetes</taxon>
        <taxon>Mycobacteriales</taxon>
        <taxon>Corynebacteriaceae</taxon>
        <taxon>Corynebacterium</taxon>
    </lineage>
</organism>
<evidence type="ECO:0000313" key="1">
    <source>
        <dbReference type="EMBL" id="RAV32655.1"/>
    </source>
</evidence>
<gene>
    <name evidence="1" type="ORF">CWC39_10305</name>
</gene>
<evidence type="ECO:0000313" key="2">
    <source>
        <dbReference type="Proteomes" id="UP000251047"/>
    </source>
</evidence>
<dbReference type="Proteomes" id="UP000251047">
    <property type="component" value="Unassembled WGS sequence"/>
</dbReference>
<dbReference type="OrthoDB" id="5242426at2"/>
<dbReference type="AlphaFoldDB" id="A0A364V7N5"/>
<sequence>MSGATEGSPTRLGWWENSVTNHRDVRAAFASALTRTVDVDEDIGVPPNLSLVRMNGSRIREELGREKLATTLAMAQVPVRANARAWELTAHPSLESRRTAGWLREVSDVAEEMLPGRVERLMIHVEGPWSIGASVEYRGHALIEDRPAFRDMALNLGEGVGEFARLGERIAAQVVLAVHEPRVAEVLRGLEGATDFDPVRAVDREIVAGVWQRFLEQVGIGQSSDGSGRGVKRMATLDCEGAVPEEVVDVLPGMAAGFARVVVPAWQLDGVGGKDLIGGMLG</sequence>
<dbReference type="RefSeq" id="WP_112770363.1">
    <property type="nucleotide sequence ID" value="NZ_PHQP01000138.1"/>
</dbReference>
<feature type="non-terminal residue" evidence="1">
    <location>
        <position position="282"/>
    </location>
</feature>
<dbReference type="EMBL" id="PHQP01000138">
    <property type="protein sequence ID" value="RAV32655.1"/>
    <property type="molecule type" value="Genomic_DNA"/>
</dbReference>
<reference evidence="1 2" key="1">
    <citation type="journal article" date="2018" name="Syst. Appl. Microbiol.">
        <title>Corynebacterium heidelbergense sp. nov., isolated from the preen glands of Egyptian geese (Alopochen aegyptiacus).</title>
        <authorList>
            <person name="Braun M.S."/>
            <person name="Wang E."/>
            <person name="Zimmermann S."/>
            <person name="Wink M."/>
        </authorList>
    </citation>
    <scope>NUCLEOTIDE SEQUENCE [LARGE SCALE GENOMIC DNA]</scope>
    <source>
        <strain evidence="1 2">DSM 104638</strain>
    </source>
</reference>
<name>A0A364V7N5_9CORY</name>
<proteinExistence type="predicted"/>
<comment type="caution">
    <text evidence="1">The sequence shown here is derived from an EMBL/GenBank/DDBJ whole genome shotgun (WGS) entry which is preliminary data.</text>
</comment>